<feature type="domain" description="N-acetyltransferase" evidence="1">
    <location>
        <begin position="16"/>
        <end position="177"/>
    </location>
</feature>
<accession>A0A7R7EQ48</accession>
<dbReference type="SUPFAM" id="SSF55729">
    <property type="entry name" value="Acyl-CoA N-acyltransferases (Nat)"/>
    <property type="match status" value="1"/>
</dbReference>
<dbReference type="EMBL" id="AP024169">
    <property type="protein sequence ID" value="BCN32983.1"/>
    <property type="molecule type" value="Genomic_DNA"/>
</dbReference>
<dbReference type="Pfam" id="PF13302">
    <property type="entry name" value="Acetyltransf_3"/>
    <property type="match status" value="1"/>
</dbReference>
<dbReference type="InterPro" id="IPR016181">
    <property type="entry name" value="Acyl_CoA_acyltransferase"/>
</dbReference>
<reference evidence="2 3" key="1">
    <citation type="submission" date="2020-11" db="EMBL/GenBank/DDBJ databases">
        <title>Draft genome sequencing of a Lachnospiraceae strain isolated from anoxic soil subjected to BSD treatment.</title>
        <authorList>
            <person name="Uek A."/>
            <person name="Tonouchi A."/>
        </authorList>
    </citation>
    <scope>NUCLEOTIDE SEQUENCE [LARGE SCALE GENOMIC DNA]</scope>
    <source>
        <strain evidence="2 3">TB5</strain>
    </source>
</reference>
<dbReference type="KEGG" id="ahb:bsdtb5_42780"/>
<dbReference type="Gene3D" id="3.40.630.30">
    <property type="match status" value="1"/>
</dbReference>
<keyword evidence="3" id="KW-1185">Reference proteome</keyword>
<dbReference type="GO" id="GO:0016747">
    <property type="term" value="F:acyltransferase activity, transferring groups other than amino-acyl groups"/>
    <property type="evidence" value="ECO:0007669"/>
    <property type="project" value="InterPro"/>
</dbReference>
<sequence>MKLMKLMNYTMTQDDIQLRLIELIDKETYYEECFAFEDEDVRFYTGTSEHFTKDQIDKYIDRIIPDDTRYDYLILNDSKRMVGEVVLNDIDEESKRANLRICLFRKEFFGKGYGSKALHLIIKFAFETLKLHRVELEVFEYNQRAKHCYEKVGFVMEGVKRDGLFYEGKYYNVITMAMLESDYKK</sequence>
<dbReference type="PROSITE" id="PS51186">
    <property type="entry name" value="GNAT"/>
    <property type="match status" value="1"/>
</dbReference>
<dbReference type="PANTHER" id="PTHR43415:SF3">
    <property type="entry name" value="GNAT-FAMILY ACETYLTRANSFERASE"/>
    <property type="match status" value="1"/>
</dbReference>
<keyword evidence="2" id="KW-0808">Transferase</keyword>
<gene>
    <name evidence="2" type="ORF">bsdtb5_42780</name>
</gene>
<proteinExistence type="predicted"/>
<evidence type="ECO:0000259" key="1">
    <source>
        <dbReference type="PROSITE" id="PS51186"/>
    </source>
</evidence>
<dbReference type="AlphaFoldDB" id="A0A7R7EQ48"/>
<dbReference type="InterPro" id="IPR000182">
    <property type="entry name" value="GNAT_dom"/>
</dbReference>
<dbReference type="Proteomes" id="UP000595897">
    <property type="component" value="Chromosome"/>
</dbReference>
<name>A0A7R7EQ48_9FIRM</name>
<evidence type="ECO:0000313" key="2">
    <source>
        <dbReference type="EMBL" id="BCN32983.1"/>
    </source>
</evidence>
<dbReference type="PANTHER" id="PTHR43415">
    <property type="entry name" value="SPERMIDINE N(1)-ACETYLTRANSFERASE"/>
    <property type="match status" value="1"/>
</dbReference>
<organism evidence="2 3">
    <name type="scientific">Anaeromicropila herbilytica</name>
    <dbReference type="NCBI Taxonomy" id="2785025"/>
    <lineage>
        <taxon>Bacteria</taxon>
        <taxon>Bacillati</taxon>
        <taxon>Bacillota</taxon>
        <taxon>Clostridia</taxon>
        <taxon>Lachnospirales</taxon>
        <taxon>Lachnospiraceae</taxon>
        <taxon>Anaeromicropila</taxon>
    </lineage>
</organism>
<protein>
    <submittedName>
        <fullName evidence="2">Aminoglycoside N(6')-acetyltransferase</fullName>
    </submittedName>
</protein>
<evidence type="ECO:0000313" key="3">
    <source>
        <dbReference type="Proteomes" id="UP000595897"/>
    </source>
</evidence>
<dbReference type="RefSeq" id="WP_271713977.1">
    <property type="nucleotide sequence ID" value="NZ_AP024169.1"/>
</dbReference>